<evidence type="ECO:0000313" key="2">
    <source>
        <dbReference type="EMBL" id="WUM19760.1"/>
    </source>
</evidence>
<keyword evidence="1" id="KW-0732">Signal</keyword>
<feature type="chain" id="PRO_5043357199" description="DUF5642 domain-containing protein" evidence="1">
    <location>
        <begin position="21"/>
        <end position="248"/>
    </location>
</feature>
<dbReference type="AlphaFoldDB" id="A0AAU4K116"/>
<dbReference type="EMBL" id="CP108021">
    <property type="protein sequence ID" value="WUM19760.1"/>
    <property type="molecule type" value="Genomic_DNA"/>
</dbReference>
<name>A0AAU4K116_9NOCA</name>
<evidence type="ECO:0008006" key="4">
    <source>
        <dbReference type="Google" id="ProtNLM"/>
    </source>
</evidence>
<feature type="signal peptide" evidence="1">
    <location>
        <begin position="1"/>
        <end position="20"/>
    </location>
</feature>
<sequence>MNTKTIGAIAGVAACVGVLAGCSSDGTTALPSGAGEGGATAAGASAQSNGKPLSSYLLQQSDVPAGFTELQVPSGAGDLSGSVINATKNATITPASCQPDLSGLSTDDAENAPKALFTNASAGTSIISAVNPASNSTASVSSFRKYNLGDCSSYQLTSSVSGQSFTATVQTEDAGVEVPGVDNSVTVQQTTQTQIQGVGPRTSVVLIALIPVPGGTMTVQVGNVLGGSAPDKSLFAGVVDAAAKRVTG</sequence>
<reference evidence="2 3" key="1">
    <citation type="submission" date="2022-10" db="EMBL/GenBank/DDBJ databases">
        <title>The complete genomes of actinobacterial strains from the NBC collection.</title>
        <authorList>
            <person name="Joergensen T.S."/>
            <person name="Alvarez Arevalo M."/>
            <person name="Sterndorff E.B."/>
            <person name="Faurdal D."/>
            <person name="Vuksanovic O."/>
            <person name="Mourched A.-S."/>
            <person name="Charusanti P."/>
            <person name="Shaw S."/>
            <person name="Blin K."/>
            <person name="Weber T."/>
        </authorList>
    </citation>
    <scope>NUCLEOTIDE SEQUENCE [LARGE SCALE GENOMIC DNA]</scope>
    <source>
        <strain evidence="2 3">NBC_00319</strain>
    </source>
</reference>
<proteinExistence type="predicted"/>
<evidence type="ECO:0000313" key="3">
    <source>
        <dbReference type="Proteomes" id="UP001432128"/>
    </source>
</evidence>
<accession>A0AAU4K116</accession>
<evidence type="ECO:0000256" key="1">
    <source>
        <dbReference type="SAM" id="SignalP"/>
    </source>
</evidence>
<keyword evidence="3" id="KW-1185">Reference proteome</keyword>
<dbReference type="Proteomes" id="UP001432128">
    <property type="component" value="Chromosome"/>
</dbReference>
<protein>
    <recommendedName>
        <fullName evidence="4">DUF5642 domain-containing protein</fullName>
    </recommendedName>
</protein>
<dbReference type="RefSeq" id="WP_328857212.1">
    <property type="nucleotide sequence ID" value="NZ_CP108021.1"/>
</dbReference>
<organism evidence="2 3">
    <name type="scientific">Williamsia herbipolensis</name>
    <dbReference type="NCBI Taxonomy" id="1603258"/>
    <lineage>
        <taxon>Bacteria</taxon>
        <taxon>Bacillati</taxon>
        <taxon>Actinomycetota</taxon>
        <taxon>Actinomycetes</taxon>
        <taxon>Mycobacteriales</taxon>
        <taxon>Nocardiaceae</taxon>
        <taxon>Williamsia</taxon>
    </lineage>
</organism>
<dbReference type="PROSITE" id="PS51257">
    <property type="entry name" value="PROKAR_LIPOPROTEIN"/>
    <property type="match status" value="1"/>
</dbReference>
<dbReference type="KEGG" id="whr:OG579_19010"/>
<gene>
    <name evidence="2" type="ORF">OG579_19010</name>
</gene>